<organism evidence="1 2">
    <name type="scientific">Calocera viscosa (strain TUFC12733)</name>
    <dbReference type="NCBI Taxonomy" id="1330018"/>
    <lineage>
        <taxon>Eukaryota</taxon>
        <taxon>Fungi</taxon>
        <taxon>Dikarya</taxon>
        <taxon>Basidiomycota</taxon>
        <taxon>Agaricomycotina</taxon>
        <taxon>Dacrymycetes</taxon>
        <taxon>Dacrymycetales</taxon>
        <taxon>Dacrymycetaceae</taxon>
        <taxon>Calocera</taxon>
    </lineage>
</organism>
<reference evidence="1 2" key="1">
    <citation type="journal article" date="2016" name="Mol. Biol. Evol.">
        <title>Comparative Genomics of Early-Diverging Mushroom-Forming Fungi Provides Insights into the Origins of Lignocellulose Decay Capabilities.</title>
        <authorList>
            <person name="Nagy L.G."/>
            <person name="Riley R."/>
            <person name="Tritt A."/>
            <person name="Adam C."/>
            <person name="Daum C."/>
            <person name="Floudas D."/>
            <person name="Sun H."/>
            <person name="Yadav J.S."/>
            <person name="Pangilinan J."/>
            <person name="Larsson K.H."/>
            <person name="Matsuura K."/>
            <person name="Barry K."/>
            <person name="Labutti K."/>
            <person name="Kuo R."/>
            <person name="Ohm R.A."/>
            <person name="Bhattacharya S.S."/>
            <person name="Shirouzu T."/>
            <person name="Yoshinaga Y."/>
            <person name="Martin F.M."/>
            <person name="Grigoriev I.V."/>
            <person name="Hibbett D.S."/>
        </authorList>
    </citation>
    <scope>NUCLEOTIDE SEQUENCE [LARGE SCALE GENOMIC DNA]</scope>
    <source>
        <strain evidence="1 2">TUFC12733</strain>
    </source>
</reference>
<keyword evidence="2" id="KW-1185">Reference proteome</keyword>
<dbReference type="EMBL" id="KV417302">
    <property type="protein sequence ID" value="KZO93363.1"/>
    <property type="molecule type" value="Genomic_DNA"/>
</dbReference>
<protein>
    <submittedName>
        <fullName evidence="1">Uncharacterized protein</fullName>
    </submittedName>
</protein>
<name>A0A167J991_CALVF</name>
<evidence type="ECO:0000313" key="1">
    <source>
        <dbReference type="EMBL" id="KZO93363.1"/>
    </source>
</evidence>
<accession>A0A167J991</accession>
<gene>
    <name evidence="1" type="ORF">CALVIDRAFT_255693</name>
</gene>
<evidence type="ECO:0000313" key="2">
    <source>
        <dbReference type="Proteomes" id="UP000076738"/>
    </source>
</evidence>
<sequence length="265" mass="30254">MNLSVDQHKELDALVLDKLKRYGAAQEFNAMFTLIAIVKTCGELDQSFADLDKVVDVLQQQWVLGIVEAAFHLKAFRIVRDLPMMIKEDIKIEVLEDEDEPKLPVKVSAPDNKEVEVKFEPVDKDTIMKIGDDRCDFCKLYKRYQCMRKAGYSGCEACSFHMKRCTIRPTCPADVPEDLYSDLRMLFDIQVKNGPRAVLSKVPELQGGISESYAAVWARVIDWFEFIYSERGEFSSIVASLGGDFGAFFVFQNVFHPTLRSRLEL</sequence>
<proteinExistence type="predicted"/>
<dbReference type="Proteomes" id="UP000076738">
    <property type="component" value="Unassembled WGS sequence"/>
</dbReference>
<dbReference type="OrthoDB" id="10600614at2759"/>
<dbReference type="AlphaFoldDB" id="A0A167J991"/>